<keyword evidence="1" id="KW-0472">Membrane</keyword>
<dbReference type="PANTHER" id="PTHR10098">
    <property type="entry name" value="RAPSYN-RELATED"/>
    <property type="match status" value="1"/>
</dbReference>
<organism evidence="3 4">
    <name type="scientific">Sphingobacterium chuzhouense</name>
    <dbReference type="NCBI Taxonomy" id="1742264"/>
    <lineage>
        <taxon>Bacteria</taxon>
        <taxon>Pseudomonadati</taxon>
        <taxon>Bacteroidota</taxon>
        <taxon>Sphingobacteriia</taxon>
        <taxon>Sphingobacteriales</taxon>
        <taxon>Sphingobacteriaceae</taxon>
        <taxon>Sphingobacterium</taxon>
    </lineage>
</organism>
<dbReference type="PANTHER" id="PTHR10098:SF108">
    <property type="entry name" value="TETRATRICOPEPTIDE REPEAT PROTEIN 28"/>
    <property type="match status" value="1"/>
</dbReference>
<dbReference type="SUPFAM" id="SSF48452">
    <property type="entry name" value="TPR-like"/>
    <property type="match status" value="1"/>
</dbReference>
<dbReference type="RefSeq" id="WP_190313797.1">
    <property type="nucleotide sequence ID" value="NZ_JACNYL010000002.1"/>
</dbReference>
<dbReference type="SMART" id="SM00028">
    <property type="entry name" value="TPR"/>
    <property type="match status" value="3"/>
</dbReference>
<proteinExistence type="predicted"/>
<keyword evidence="1" id="KW-0812">Transmembrane</keyword>
<sequence length="870" mass="99681">MAIVRGLIYFFICLLLSCQQGGTETVPPLQPDTLTNSFVDSIGELVHGNFAAFEKEPDEFIRPLETARLNPEQQEAFIWVLINMGYAFQEHSRFLASIKYYEKALLYDYAHSILSNEDRLIFLYKPLANNYTIIADYEKAESLQLKAINEASDADIKASFYNNLTLLYIYKEEVSRAKEAGLAGLQLRPNDHYLSALLHNSLSSTYALTDQLDSANIHNKLALALTSKQILNKPIAAAKIAALERKSQFLLLDKSSSLTQARQVLIEALSLENRWFPDTRLKEKANLYNLLGENCLSQKSYLSAKNYFDRSNALLRKQAQEASQQTSSYTLIHTLKNLGIVHAQLQSDSALHYFGLAIESDFSYQQNITSKASHITGNKWGQQLLSLVFNHVGNPEDFSQEKMIKLLWLTELTKGRMLWNDINRTSFWDNDTTVLNDGMKQLQQLYMIRDNLTDSSDLAEINESIQTMLTDFQLEEQYFTRKVPFPSFDNFQKQLTDSLSVTYSYFVHPDSSLSIFKVDDGKISYIHQKTKGLLNAIAHFKKDYFSTSPHLFNNDPKHYFRRAQYLKDQILPFLPAQSITLRISLHDELYILPFDALTESDRFLVEDFDIQYVNSLLIKDLYPHISFQNPQINILYRDKYSPPLANLYFVKKEVENLQSHYNATTFAYQDLPAQKLENAFKKLSIIHIAAHTVVTPQQEARLLLHQSISADQLRYYHIKSPLVVLSACNTASGNLLPSEGLESINRAFLSKGIPGVMATHWFASDDATLNIIAKFYDELVTCKSPIRALAEAKRTYLSEQLTSGKNPWYWSNIAYTGTDIKIDLQKHASLRQSAWKISISFLMLASCLYGILRFTKFKNKQNKTYHKHQK</sequence>
<dbReference type="Gene3D" id="1.25.40.10">
    <property type="entry name" value="Tetratricopeptide repeat domain"/>
    <property type="match status" value="1"/>
</dbReference>
<accession>A0ABR7XU21</accession>
<evidence type="ECO:0000256" key="1">
    <source>
        <dbReference type="SAM" id="Phobius"/>
    </source>
</evidence>
<feature type="transmembrane region" description="Helical" evidence="1">
    <location>
        <begin position="834"/>
        <end position="852"/>
    </location>
</feature>
<evidence type="ECO:0000313" key="4">
    <source>
        <dbReference type="Proteomes" id="UP000651112"/>
    </source>
</evidence>
<protein>
    <submittedName>
        <fullName evidence="3">CHAT domain-containing protein</fullName>
    </submittedName>
</protein>
<feature type="domain" description="CHAT" evidence="2">
    <location>
        <begin position="576"/>
        <end position="817"/>
    </location>
</feature>
<dbReference type="InterPro" id="IPR019734">
    <property type="entry name" value="TPR_rpt"/>
</dbReference>
<reference evidence="3 4" key="1">
    <citation type="submission" date="2020-08" db="EMBL/GenBank/DDBJ databases">
        <title>Sphingobacterium sp. DN00404 isolated from aquaculture water.</title>
        <authorList>
            <person name="Zhang M."/>
        </authorList>
    </citation>
    <scope>NUCLEOTIDE SEQUENCE [LARGE SCALE GENOMIC DNA]</scope>
    <source>
        <strain evidence="3 4">KCTC 42746</strain>
    </source>
</reference>
<evidence type="ECO:0000313" key="3">
    <source>
        <dbReference type="EMBL" id="MBD1422102.1"/>
    </source>
</evidence>
<keyword evidence="1" id="KW-1133">Transmembrane helix</keyword>
<keyword evidence="4" id="KW-1185">Reference proteome</keyword>
<dbReference type="PROSITE" id="PS51257">
    <property type="entry name" value="PROKAR_LIPOPROTEIN"/>
    <property type="match status" value="1"/>
</dbReference>
<comment type="caution">
    <text evidence="3">The sequence shown here is derived from an EMBL/GenBank/DDBJ whole genome shotgun (WGS) entry which is preliminary data.</text>
</comment>
<dbReference type="Proteomes" id="UP000651112">
    <property type="component" value="Unassembled WGS sequence"/>
</dbReference>
<gene>
    <name evidence="3" type="ORF">H8B21_11015</name>
</gene>
<dbReference type="InterPro" id="IPR024983">
    <property type="entry name" value="CHAT_dom"/>
</dbReference>
<dbReference type="InterPro" id="IPR011990">
    <property type="entry name" value="TPR-like_helical_dom_sf"/>
</dbReference>
<dbReference type="Pfam" id="PF12770">
    <property type="entry name" value="CHAT"/>
    <property type="match status" value="1"/>
</dbReference>
<dbReference type="EMBL" id="JACNYL010000002">
    <property type="protein sequence ID" value="MBD1422102.1"/>
    <property type="molecule type" value="Genomic_DNA"/>
</dbReference>
<name>A0ABR7XU21_9SPHI</name>
<evidence type="ECO:0000259" key="2">
    <source>
        <dbReference type="Pfam" id="PF12770"/>
    </source>
</evidence>